<accession>A0A371AZZ4</accession>
<proteinExistence type="predicted"/>
<sequence length="200" mass="21939">MKKIKFPKKRNAVAVGLSVLCLLTFGGVLALVSHQTAVAENSFKIGHVNIGVIEQKKSSKPLEDKDNVLEYGEIKKDKTVEKKVSIKNIDSDSYPTVDTYVRVQFVAALRDKNGNGVGTPIQVKYNTASSKWVEKDGYYYYTEAVKPDELSELLLESVTAISEVPAKTSLEIRVLADGIQAEPIDAAIEAWGIDPTKLVP</sequence>
<organism evidence="1 2">
    <name type="scientific">Anaerosacchariphilus polymeriproducens</name>
    <dbReference type="NCBI Taxonomy" id="1812858"/>
    <lineage>
        <taxon>Bacteria</taxon>
        <taxon>Bacillati</taxon>
        <taxon>Bacillota</taxon>
        <taxon>Clostridia</taxon>
        <taxon>Lachnospirales</taxon>
        <taxon>Lachnospiraceae</taxon>
        <taxon>Anaerosacchariphilus</taxon>
    </lineage>
</organism>
<dbReference type="AlphaFoldDB" id="A0A371AZZ4"/>
<dbReference type="EMBL" id="QRCT01000006">
    <property type="protein sequence ID" value="RDU25164.1"/>
    <property type="molecule type" value="Genomic_DNA"/>
</dbReference>
<reference evidence="1 2" key="1">
    <citation type="submission" date="2018-07" db="EMBL/GenBank/DDBJ databases">
        <title>Anaerosacharophilus polymeroproducens gen. nov. sp. nov., an anaerobic bacterium isolated from salt field.</title>
        <authorList>
            <person name="Kim W."/>
            <person name="Yang S.-H."/>
            <person name="Oh J."/>
            <person name="Lee J.-H."/>
            <person name="Kwon K.K."/>
        </authorList>
    </citation>
    <scope>NUCLEOTIDE SEQUENCE [LARGE SCALE GENOMIC DNA]</scope>
    <source>
        <strain evidence="1 2">MCWD5</strain>
    </source>
</reference>
<gene>
    <name evidence="1" type="ORF">DWV06_00615</name>
</gene>
<keyword evidence="2" id="KW-1185">Reference proteome</keyword>
<evidence type="ECO:0008006" key="3">
    <source>
        <dbReference type="Google" id="ProtNLM"/>
    </source>
</evidence>
<protein>
    <recommendedName>
        <fullName evidence="3">Alternate signal-mediated exported protein, CPF_0494 family</fullName>
    </recommendedName>
</protein>
<comment type="caution">
    <text evidence="1">The sequence shown here is derived from an EMBL/GenBank/DDBJ whole genome shotgun (WGS) entry which is preliminary data.</text>
</comment>
<dbReference type="Proteomes" id="UP000255036">
    <property type="component" value="Unassembled WGS sequence"/>
</dbReference>
<evidence type="ECO:0000313" key="2">
    <source>
        <dbReference type="Proteomes" id="UP000255036"/>
    </source>
</evidence>
<dbReference type="RefSeq" id="WP_115480245.1">
    <property type="nucleotide sequence ID" value="NZ_QRCT01000006.1"/>
</dbReference>
<evidence type="ECO:0000313" key="1">
    <source>
        <dbReference type="EMBL" id="RDU25164.1"/>
    </source>
</evidence>
<name>A0A371AZZ4_9FIRM</name>
<dbReference type="OrthoDB" id="2085414at2"/>